<evidence type="ECO:0000313" key="3">
    <source>
        <dbReference type="Proteomes" id="UP001205185"/>
    </source>
</evidence>
<evidence type="ECO:0000256" key="1">
    <source>
        <dbReference type="SAM" id="MobiDB-lite"/>
    </source>
</evidence>
<accession>A0ABT1INH4</accession>
<gene>
    <name evidence="2" type="ORF">LV75_006756</name>
</gene>
<comment type="caution">
    <text evidence="2">The sequence shown here is derived from an EMBL/GenBank/DDBJ whole genome shotgun (WGS) entry which is preliminary data.</text>
</comment>
<dbReference type="EMBL" id="JAMTCO010000022">
    <property type="protein sequence ID" value="MCP2274222.1"/>
    <property type="molecule type" value="Genomic_DNA"/>
</dbReference>
<keyword evidence="3" id="KW-1185">Reference proteome</keyword>
<sequence>MTGNDSGLGVLVGTPAGEQTTERPGRVPPRTGAGHPGSRGRDTLGVGRAGTTLSGWRARAATAVSVGGVKPGSGGRPSAHADERAGSPAPVGTREVG</sequence>
<feature type="region of interest" description="Disordered" evidence="1">
    <location>
        <begin position="1"/>
        <end position="97"/>
    </location>
</feature>
<evidence type="ECO:0000313" key="2">
    <source>
        <dbReference type="EMBL" id="MCP2274222.1"/>
    </source>
</evidence>
<dbReference type="Proteomes" id="UP001205185">
    <property type="component" value="Unassembled WGS sequence"/>
</dbReference>
<reference evidence="2 3" key="1">
    <citation type="submission" date="2022-06" db="EMBL/GenBank/DDBJ databases">
        <title>Genomic Encyclopedia of Archaeal and Bacterial Type Strains, Phase II (KMG-II): from individual species to whole genera.</title>
        <authorList>
            <person name="Goeker M."/>
        </authorList>
    </citation>
    <scope>NUCLEOTIDE SEQUENCE [LARGE SCALE GENOMIC DNA]</scope>
    <source>
        <strain evidence="2 3">DSM 44255</strain>
    </source>
</reference>
<protein>
    <submittedName>
        <fullName evidence="2">Uncharacterized protein</fullName>
    </submittedName>
</protein>
<proteinExistence type="predicted"/>
<organism evidence="2 3">
    <name type="scientific">Actinokineospora diospyrosa</name>
    <dbReference type="NCBI Taxonomy" id="103728"/>
    <lineage>
        <taxon>Bacteria</taxon>
        <taxon>Bacillati</taxon>
        <taxon>Actinomycetota</taxon>
        <taxon>Actinomycetes</taxon>
        <taxon>Pseudonocardiales</taxon>
        <taxon>Pseudonocardiaceae</taxon>
        <taxon>Actinokineospora</taxon>
    </lineage>
</organism>
<name>A0ABT1INH4_9PSEU</name>